<evidence type="ECO:0000256" key="2">
    <source>
        <dbReference type="ARBA" id="ARBA00022475"/>
    </source>
</evidence>
<comment type="subcellular location">
    <subcellularLocation>
        <location evidence="1 10">Cell membrane</location>
        <topology evidence="1 10">Multi-pass membrane protein</topology>
    </subcellularLocation>
</comment>
<keyword evidence="6 10" id="KW-0407">Ion channel</keyword>
<evidence type="ECO:0000256" key="1">
    <source>
        <dbReference type="ARBA" id="ARBA00004651"/>
    </source>
</evidence>
<sequence length="130" mass="12853">MAAILGLLAVAVGGAAGSTARWGLAHLWAVRGPRREGLSVPWATFAANILACFALGVIVTWFGASAGGAGRTAYLLLATGFCGGLSTLSTLALEVVALVRGGGTVIALGYILLSAGSGMVALWLGLVLAA</sequence>
<evidence type="ECO:0000256" key="10">
    <source>
        <dbReference type="HAMAP-Rule" id="MF_00454"/>
    </source>
</evidence>
<dbReference type="GO" id="GO:0140114">
    <property type="term" value="P:cellular detoxification of fluoride"/>
    <property type="evidence" value="ECO:0007669"/>
    <property type="project" value="UniProtKB-UniRule"/>
</dbReference>
<dbReference type="Proteomes" id="UP000195981">
    <property type="component" value="Unassembled WGS sequence"/>
</dbReference>
<feature type="transmembrane region" description="Helical" evidence="10">
    <location>
        <begin position="105"/>
        <end position="129"/>
    </location>
</feature>
<comment type="activity regulation">
    <text evidence="10">Na(+) is not transported, but it plays an essential structural role and its presence is essential for fluoride channel function.</text>
</comment>
<feature type="binding site" evidence="10">
    <location>
        <position position="83"/>
    </location>
    <ligand>
        <name>Na(+)</name>
        <dbReference type="ChEBI" id="CHEBI:29101"/>
        <note>structural</note>
    </ligand>
</feature>
<feature type="transmembrane region" description="Helical" evidence="10">
    <location>
        <begin position="41"/>
        <end position="62"/>
    </location>
</feature>
<accession>A0A1X6WZT8</accession>
<evidence type="ECO:0000256" key="7">
    <source>
        <dbReference type="ARBA" id="ARBA00035120"/>
    </source>
</evidence>
<feature type="transmembrane region" description="Helical" evidence="10">
    <location>
        <begin position="74"/>
        <end position="99"/>
    </location>
</feature>
<keyword evidence="4 10" id="KW-1133">Transmembrane helix</keyword>
<name>A0A1X6WZT8_9MICO</name>
<evidence type="ECO:0000256" key="8">
    <source>
        <dbReference type="ARBA" id="ARBA00035585"/>
    </source>
</evidence>
<keyword evidence="3 10" id="KW-0812">Transmembrane</keyword>
<dbReference type="RefSeq" id="WP_087103841.1">
    <property type="nucleotide sequence ID" value="NZ_FWFG01000060.1"/>
</dbReference>
<keyword evidence="10" id="KW-0915">Sodium</keyword>
<dbReference type="Pfam" id="PF02537">
    <property type="entry name" value="CRCB"/>
    <property type="match status" value="1"/>
</dbReference>
<comment type="similarity">
    <text evidence="7 10">Belongs to the fluoride channel Fluc/FEX (TC 1.A.43) family.</text>
</comment>
<evidence type="ECO:0000313" key="11">
    <source>
        <dbReference type="EMBL" id="SLM91524.1"/>
    </source>
</evidence>
<dbReference type="GO" id="GO:0005886">
    <property type="term" value="C:plasma membrane"/>
    <property type="evidence" value="ECO:0007669"/>
    <property type="project" value="UniProtKB-SubCell"/>
</dbReference>
<evidence type="ECO:0000256" key="3">
    <source>
        <dbReference type="ARBA" id="ARBA00022692"/>
    </source>
</evidence>
<keyword evidence="10" id="KW-0813">Transport</keyword>
<reference evidence="11 12" key="1">
    <citation type="submission" date="2017-02" db="EMBL/GenBank/DDBJ databases">
        <authorList>
            <person name="Peterson S.W."/>
        </authorList>
    </citation>
    <scope>NUCLEOTIDE SEQUENCE [LARGE SCALE GENOMIC DNA]</scope>
    <source>
        <strain evidence="11 12">CIP104813</strain>
    </source>
</reference>
<comment type="catalytic activity">
    <reaction evidence="8">
        <text>fluoride(in) = fluoride(out)</text>
        <dbReference type="Rhea" id="RHEA:76159"/>
        <dbReference type="ChEBI" id="CHEBI:17051"/>
    </reaction>
    <physiologicalReaction direction="left-to-right" evidence="8">
        <dbReference type="Rhea" id="RHEA:76160"/>
    </physiologicalReaction>
</comment>
<evidence type="ECO:0000256" key="5">
    <source>
        <dbReference type="ARBA" id="ARBA00023136"/>
    </source>
</evidence>
<evidence type="ECO:0000256" key="6">
    <source>
        <dbReference type="ARBA" id="ARBA00023303"/>
    </source>
</evidence>
<dbReference type="EMBL" id="FWFG01000060">
    <property type="protein sequence ID" value="SLM91524.1"/>
    <property type="molecule type" value="Genomic_DNA"/>
</dbReference>
<dbReference type="PANTHER" id="PTHR28259">
    <property type="entry name" value="FLUORIDE EXPORT PROTEIN 1-RELATED"/>
    <property type="match status" value="1"/>
</dbReference>
<protein>
    <recommendedName>
        <fullName evidence="10">Fluoride-specific ion channel FluC</fullName>
    </recommendedName>
</protein>
<dbReference type="PANTHER" id="PTHR28259:SF1">
    <property type="entry name" value="FLUORIDE EXPORT PROTEIN 1-RELATED"/>
    <property type="match status" value="1"/>
</dbReference>
<dbReference type="GO" id="GO:0046872">
    <property type="term" value="F:metal ion binding"/>
    <property type="evidence" value="ECO:0007669"/>
    <property type="project" value="UniProtKB-KW"/>
</dbReference>
<keyword evidence="2 10" id="KW-1003">Cell membrane</keyword>
<keyword evidence="5 10" id="KW-0472">Membrane</keyword>
<dbReference type="HAMAP" id="MF_00454">
    <property type="entry name" value="FluC"/>
    <property type="match status" value="1"/>
</dbReference>
<organism evidence="11 12">
    <name type="scientific">Brachybacterium nesterenkovii</name>
    <dbReference type="NCBI Taxonomy" id="47847"/>
    <lineage>
        <taxon>Bacteria</taxon>
        <taxon>Bacillati</taxon>
        <taxon>Actinomycetota</taxon>
        <taxon>Actinomycetes</taxon>
        <taxon>Micrococcales</taxon>
        <taxon>Dermabacteraceae</taxon>
        <taxon>Brachybacterium</taxon>
    </lineage>
</organism>
<dbReference type="AlphaFoldDB" id="A0A1X6WZT8"/>
<dbReference type="GO" id="GO:0062054">
    <property type="term" value="F:fluoride channel activity"/>
    <property type="evidence" value="ECO:0007669"/>
    <property type="project" value="UniProtKB-UniRule"/>
</dbReference>
<gene>
    <name evidence="10" type="primary">fluC</name>
    <name evidence="10" type="synonym">crcB</name>
    <name evidence="11" type="ORF">FM110_06675</name>
</gene>
<keyword evidence="12" id="KW-1185">Reference proteome</keyword>
<keyword evidence="10" id="KW-0406">Ion transport</keyword>
<evidence type="ECO:0000256" key="4">
    <source>
        <dbReference type="ARBA" id="ARBA00022989"/>
    </source>
</evidence>
<proteinExistence type="inferred from homology"/>
<keyword evidence="10" id="KW-0479">Metal-binding</keyword>
<evidence type="ECO:0000256" key="9">
    <source>
        <dbReference type="ARBA" id="ARBA00049940"/>
    </source>
</evidence>
<dbReference type="OrthoDB" id="5148600at2"/>
<feature type="binding site" evidence="10">
    <location>
        <position position="86"/>
    </location>
    <ligand>
        <name>Na(+)</name>
        <dbReference type="ChEBI" id="CHEBI:29101"/>
        <note>structural</note>
    </ligand>
</feature>
<comment type="function">
    <text evidence="9 10">Fluoride-specific ion channel. Important for reducing fluoride concentration in the cell, thus reducing its toxicity.</text>
</comment>
<evidence type="ECO:0000313" key="12">
    <source>
        <dbReference type="Proteomes" id="UP000195981"/>
    </source>
</evidence>
<dbReference type="InterPro" id="IPR003691">
    <property type="entry name" value="FluC"/>
</dbReference>